<dbReference type="Gene3D" id="4.10.240.10">
    <property type="entry name" value="Zn(2)-C6 fungal-type DNA-binding domain"/>
    <property type="match status" value="1"/>
</dbReference>
<dbReference type="InterPro" id="IPR001138">
    <property type="entry name" value="Zn2Cys6_DnaBD"/>
</dbReference>
<dbReference type="GO" id="GO:0008270">
    <property type="term" value="F:zinc ion binding"/>
    <property type="evidence" value="ECO:0007669"/>
    <property type="project" value="InterPro"/>
</dbReference>
<dbReference type="PANTHER" id="PTHR37534:SF47">
    <property type="entry name" value="ZN(2)-C6 FUNGAL-TYPE DOMAIN-CONTAINING PROTEIN"/>
    <property type="match status" value="1"/>
</dbReference>
<keyword evidence="5" id="KW-0539">Nucleus</keyword>
<protein>
    <recommendedName>
        <fullName evidence="7">Zn(2)-C6 fungal-type domain-containing protein</fullName>
    </recommendedName>
</protein>
<gene>
    <name evidence="8" type="ORF">HMPREF1541_04290</name>
</gene>
<feature type="compositionally biased region" description="Pro residues" evidence="6">
    <location>
        <begin position="19"/>
        <end position="28"/>
    </location>
</feature>
<dbReference type="AlphaFoldDB" id="W2RUN2"/>
<accession>W2RUN2</accession>
<dbReference type="GO" id="GO:0005634">
    <property type="term" value="C:nucleus"/>
    <property type="evidence" value="ECO:0007669"/>
    <property type="project" value="UniProtKB-SubCell"/>
</dbReference>
<dbReference type="Proteomes" id="UP000030752">
    <property type="component" value="Unassembled WGS sequence"/>
</dbReference>
<dbReference type="Pfam" id="PF00172">
    <property type="entry name" value="Zn_clus"/>
    <property type="match status" value="1"/>
</dbReference>
<dbReference type="GO" id="GO:0045944">
    <property type="term" value="P:positive regulation of transcription by RNA polymerase II"/>
    <property type="evidence" value="ECO:0007669"/>
    <property type="project" value="TreeGrafter"/>
</dbReference>
<dbReference type="HOGENOM" id="CLU_011075_0_0_1"/>
<evidence type="ECO:0000256" key="1">
    <source>
        <dbReference type="ARBA" id="ARBA00004123"/>
    </source>
</evidence>
<dbReference type="GeneID" id="19971629"/>
<evidence type="ECO:0000313" key="9">
    <source>
        <dbReference type="Proteomes" id="UP000030752"/>
    </source>
</evidence>
<dbReference type="SMART" id="SM00066">
    <property type="entry name" value="GAL4"/>
    <property type="match status" value="1"/>
</dbReference>
<dbReference type="Pfam" id="PF11951">
    <property type="entry name" value="Fungal_trans_2"/>
    <property type="match status" value="1"/>
</dbReference>
<feature type="region of interest" description="Disordered" evidence="6">
    <location>
        <begin position="174"/>
        <end position="258"/>
    </location>
</feature>
<dbReference type="SUPFAM" id="SSF57701">
    <property type="entry name" value="Zn2/Cys6 DNA-binding domain"/>
    <property type="match status" value="1"/>
</dbReference>
<comment type="subcellular location">
    <subcellularLocation>
        <location evidence="1">Nucleus</location>
    </subcellularLocation>
</comment>
<dbReference type="InterPro" id="IPR036864">
    <property type="entry name" value="Zn2-C6_fun-type_DNA-bd_sf"/>
</dbReference>
<dbReference type="InParanoid" id="W2RUN2"/>
<name>W2RUN2_CYPE1</name>
<evidence type="ECO:0000256" key="3">
    <source>
        <dbReference type="ARBA" id="ARBA00023125"/>
    </source>
</evidence>
<dbReference type="eggNOG" id="ENOG502QPY2">
    <property type="taxonomic scope" value="Eukaryota"/>
</dbReference>
<dbReference type="OrthoDB" id="3886144at2759"/>
<dbReference type="RefSeq" id="XP_008716858.1">
    <property type="nucleotide sequence ID" value="XM_008718636.1"/>
</dbReference>
<keyword evidence="9" id="KW-1185">Reference proteome</keyword>
<dbReference type="GO" id="GO:0000981">
    <property type="term" value="F:DNA-binding transcription factor activity, RNA polymerase II-specific"/>
    <property type="evidence" value="ECO:0007669"/>
    <property type="project" value="InterPro"/>
</dbReference>
<reference evidence="8 9" key="1">
    <citation type="submission" date="2013-03" db="EMBL/GenBank/DDBJ databases">
        <title>The Genome Sequence of Phialophora europaea CBS 101466.</title>
        <authorList>
            <consortium name="The Broad Institute Genomics Platform"/>
            <person name="Cuomo C."/>
            <person name="de Hoog S."/>
            <person name="Gorbushina A."/>
            <person name="Walker B."/>
            <person name="Young S.K."/>
            <person name="Zeng Q."/>
            <person name="Gargeya S."/>
            <person name="Fitzgerald M."/>
            <person name="Haas B."/>
            <person name="Abouelleil A."/>
            <person name="Allen A.W."/>
            <person name="Alvarado L."/>
            <person name="Arachchi H.M."/>
            <person name="Berlin A.M."/>
            <person name="Chapman S.B."/>
            <person name="Gainer-Dewar J."/>
            <person name="Goldberg J."/>
            <person name="Griggs A."/>
            <person name="Gujja S."/>
            <person name="Hansen M."/>
            <person name="Howarth C."/>
            <person name="Imamovic A."/>
            <person name="Ireland A."/>
            <person name="Larimer J."/>
            <person name="McCowan C."/>
            <person name="Murphy C."/>
            <person name="Pearson M."/>
            <person name="Poon T.W."/>
            <person name="Priest M."/>
            <person name="Roberts A."/>
            <person name="Saif S."/>
            <person name="Shea T."/>
            <person name="Sisk P."/>
            <person name="Sykes S."/>
            <person name="Wortman J."/>
            <person name="Nusbaum C."/>
            <person name="Birren B."/>
        </authorList>
    </citation>
    <scope>NUCLEOTIDE SEQUENCE [LARGE SCALE GENOMIC DNA]</scope>
    <source>
        <strain evidence="8 9">CBS 101466</strain>
    </source>
</reference>
<evidence type="ECO:0000256" key="2">
    <source>
        <dbReference type="ARBA" id="ARBA00023015"/>
    </source>
</evidence>
<dbReference type="PROSITE" id="PS00463">
    <property type="entry name" value="ZN2_CY6_FUNGAL_1"/>
    <property type="match status" value="1"/>
</dbReference>
<proteinExistence type="predicted"/>
<dbReference type="EMBL" id="KB822720">
    <property type="protein sequence ID" value="ETN40015.1"/>
    <property type="molecule type" value="Genomic_DNA"/>
</dbReference>
<evidence type="ECO:0000313" key="8">
    <source>
        <dbReference type="EMBL" id="ETN40015.1"/>
    </source>
</evidence>
<keyword evidence="3" id="KW-0238">DNA-binding</keyword>
<dbReference type="STRING" id="1220924.W2RUN2"/>
<dbReference type="VEuPathDB" id="FungiDB:HMPREF1541_04290"/>
<dbReference type="PANTHER" id="PTHR37534">
    <property type="entry name" value="TRANSCRIPTIONAL ACTIVATOR PROTEIN UGA3"/>
    <property type="match status" value="1"/>
</dbReference>
<feature type="compositionally biased region" description="Low complexity" evidence="6">
    <location>
        <begin position="301"/>
        <end position="311"/>
    </location>
</feature>
<feature type="region of interest" description="Disordered" evidence="6">
    <location>
        <begin position="1"/>
        <end position="72"/>
    </location>
</feature>
<keyword evidence="4" id="KW-0804">Transcription</keyword>
<dbReference type="PROSITE" id="PS50048">
    <property type="entry name" value="ZN2_CY6_FUNGAL_2"/>
    <property type="match status" value="1"/>
</dbReference>
<feature type="compositionally biased region" description="Low complexity" evidence="6">
    <location>
        <begin position="708"/>
        <end position="722"/>
    </location>
</feature>
<dbReference type="InterPro" id="IPR021858">
    <property type="entry name" value="Fun_TF"/>
</dbReference>
<dbReference type="CDD" id="cd00067">
    <property type="entry name" value="GAL4"/>
    <property type="match status" value="1"/>
</dbReference>
<evidence type="ECO:0000256" key="5">
    <source>
        <dbReference type="ARBA" id="ARBA00023242"/>
    </source>
</evidence>
<feature type="domain" description="Zn(2)-C6 fungal-type" evidence="7">
    <location>
        <begin position="71"/>
        <end position="99"/>
    </location>
</feature>
<organism evidence="8 9">
    <name type="scientific">Cyphellophora europaea (strain CBS 101466)</name>
    <name type="common">Phialophora europaea</name>
    <dbReference type="NCBI Taxonomy" id="1220924"/>
    <lineage>
        <taxon>Eukaryota</taxon>
        <taxon>Fungi</taxon>
        <taxon>Dikarya</taxon>
        <taxon>Ascomycota</taxon>
        <taxon>Pezizomycotina</taxon>
        <taxon>Eurotiomycetes</taxon>
        <taxon>Chaetothyriomycetidae</taxon>
        <taxon>Chaetothyriales</taxon>
        <taxon>Cyphellophoraceae</taxon>
        <taxon>Cyphellophora</taxon>
    </lineage>
</organism>
<feature type="region of interest" description="Disordered" evidence="6">
    <location>
        <begin position="702"/>
        <end position="815"/>
    </location>
</feature>
<sequence>MEIEIPSPSVFLKKSPIIRPVPDPPPGPVKKQPSKPRPNTAPKGSTKPGAASSTTQDGAITKPKQSKSRNGCMTCKKKRLKCDETKPTCQQCAKRNVECEGYKKDYKWRSFEETNFNPKPAAKATKKHSRSLSFNPDEVALPRPISQAKSDDAHAASSWSPSGLSTAFADAKHAFQPPTSHDDMDQTSGPLDPALHDLPSFDYNDFPGDGLDPYSLPGPRHPSSLADDGSANSAGSGESIPPHLLDMPPLGTDMDQSHDHRQFDNFLMDEEFNDEFLQRHISPMTVNPIDTTALPPRRNSRAASNASSHSSKTSTMTVMAKPEFDPASPEMLMLRFDKSTCGILSIKDGPNENPWRNLVWPLARDSPALYHAIASMTAFHGRQDYPNLRVPGIYHMRKSLAKLSENMDVMRPDAKLATSLVLAFGEGWDETLSTGVQHLRGAKAMVIHAVNDFQQRLQAGQLSTREAIKWRFLCNTFVYMDVISRLTNLEETPDGLIDDIVNTVNQPIGDLLDVDPLMGCAVSLFPIIGRVNHLIQGVRRSDRIPLNTVTQAEELRNQLEQWQPANPAEFERPDDVTSEVMHAIQTAEAYRYATLLYLHQAVPEIPSFTCEALARKVMLYLASVPVSSRTIIIQIFPLLAAGCELTEPDDQEWVSQRWASMMLRLKIGNVDSCWDITREIWARRAQYEADKKERMMRRFNARAGHMAQQQQQQQQQSPQQQQGGVGGGNNSRNRNRGGGGADDFVPAMMGGGAGPQQQRARTGDFSGGDDSNASNYFDMDNNGGGGSNSTGHSPGNRSGHNSPLKPSRRTTFDTMSTMAPPSMGIGMGMGMAMGNVSTGRTGRRPPAERVVDLLEDEYMVRGRLHWLGLMAERDWESKSSLSLHLCSLLHV</sequence>
<evidence type="ECO:0000259" key="7">
    <source>
        <dbReference type="PROSITE" id="PS50048"/>
    </source>
</evidence>
<dbReference type="GO" id="GO:0000976">
    <property type="term" value="F:transcription cis-regulatory region binding"/>
    <property type="evidence" value="ECO:0007669"/>
    <property type="project" value="TreeGrafter"/>
</dbReference>
<evidence type="ECO:0000256" key="6">
    <source>
        <dbReference type="SAM" id="MobiDB-lite"/>
    </source>
</evidence>
<keyword evidence="2" id="KW-0805">Transcription regulation</keyword>
<feature type="region of interest" description="Disordered" evidence="6">
    <location>
        <begin position="113"/>
        <end position="162"/>
    </location>
</feature>
<feature type="region of interest" description="Disordered" evidence="6">
    <location>
        <begin position="287"/>
        <end position="317"/>
    </location>
</feature>
<evidence type="ECO:0000256" key="4">
    <source>
        <dbReference type="ARBA" id="ARBA00023163"/>
    </source>
</evidence>